<dbReference type="EMBL" id="RKQL01000002">
    <property type="protein sequence ID" value="RPE70701.1"/>
    <property type="molecule type" value="Genomic_DNA"/>
</dbReference>
<dbReference type="AlphaFoldDB" id="A0A3N4UT49"/>
<comment type="caution">
    <text evidence="2">The sequence shown here is derived from an EMBL/GenBank/DDBJ whole genome shotgun (WGS) entry which is preliminary data.</text>
</comment>
<dbReference type="OrthoDB" id="2646363at2"/>
<evidence type="ECO:0000313" key="2">
    <source>
        <dbReference type="EMBL" id="RPE70701.1"/>
    </source>
</evidence>
<sequence>MSPRRSPKTRDPGIEQAARRARRLLHRRALLAGAASALPIPGLDWMVDVALLQRLIPRLSAEFGLLPNQIERLDPAQQERVRKAAAIVGSTLIGKVVTQELVLSVFRRLGLHLSSKQAARFVPLAGQAAAGVIGYATLRIIGERHIRDCIEVAQRARLALPIDPADPTDGGHRRPADATS</sequence>
<gene>
    <name evidence="2" type="ORF">EDC62_1188</name>
</gene>
<dbReference type="RefSeq" id="WP_124221544.1">
    <property type="nucleotide sequence ID" value="NZ_RKQL01000002.1"/>
</dbReference>
<organism evidence="2 3">
    <name type="scientific">Tibeticola sediminis</name>
    <dbReference type="NCBI Taxonomy" id="1917811"/>
    <lineage>
        <taxon>Bacteria</taxon>
        <taxon>Pseudomonadati</taxon>
        <taxon>Pseudomonadota</taxon>
        <taxon>Betaproteobacteria</taxon>
        <taxon>Burkholderiales</taxon>
        <taxon>Comamonadaceae</taxon>
        <taxon>Tibeticola</taxon>
    </lineage>
</organism>
<proteinExistence type="predicted"/>
<keyword evidence="1" id="KW-0812">Transmembrane</keyword>
<accession>A0A3N4UT49</accession>
<reference evidence="2 3" key="1">
    <citation type="submission" date="2018-11" db="EMBL/GenBank/DDBJ databases">
        <title>Genomic Encyclopedia of Type Strains, Phase IV (KMG-IV): sequencing the most valuable type-strain genomes for metagenomic binning, comparative biology and taxonomic classification.</title>
        <authorList>
            <person name="Goeker M."/>
        </authorList>
    </citation>
    <scope>NUCLEOTIDE SEQUENCE [LARGE SCALE GENOMIC DNA]</scope>
    <source>
        <strain evidence="2 3">DSM 101684</strain>
    </source>
</reference>
<feature type="transmembrane region" description="Helical" evidence="1">
    <location>
        <begin position="29"/>
        <end position="47"/>
    </location>
</feature>
<name>A0A3N4UT49_9BURK</name>
<evidence type="ECO:0000313" key="3">
    <source>
        <dbReference type="Proteomes" id="UP000272193"/>
    </source>
</evidence>
<keyword evidence="3" id="KW-1185">Reference proteome</keyword>
<keyword evidence="1" id="KW-0472">Membrane</keyword>
<keyword evidence="1" id="KW-1133">Transmembrane helix</keyword>
<dbReference type="Proteomes" id="UP000272193">
    <property type="component" value="Unassembled WGS sequence"/>
</dbReference>
<evidence type="ECO:0000256" key="1">
    <source>
        <dbReference type="SAM" id="Phobius"/>
    </source>
</evidence>
<evidence type="ECO:0008006" key="4">
    <source>
        <dbReference type="Google" id="ProtNLM"/>
    </source>
</evidence>
<protein>
    <recommendedName>
        <fullName evidence="4">DUF697 domain-containing protein</fullName>
    </recommendedName>
</protein>